<dbReference type="EMBL" id="JAQQWE010000001">
    <property type="protein sequence ID" value="KAK7966546.1"/>
    <property type="molecule type" value="Genomic_DNA"/>
</dbReference>
<feature type="region of interest" description="Disordered" evidence="1">
    <location>
        <begin position="1"/>
        <end position="113"/>
    </location>
</feature>
<reference evidence="2 3" key="1">
    <citation type="submission" date="2023-01" db="EMBL/GenBank/DDBJ databases">
        <title>Analysis of 21 Apiospora genomes using comparative genomics revels a genus with tremendous synthesis potential of carbohydrate active enzymes and secondary metabolites.</title>
        <authorList>
            <person name="Sorensen T."/>
        </authorList>
    </citation>
    <scope>NUCLEOTIDE SEQUENCE [LARGE SCALE GENOMIC DNA]</scope>
    <source>
        <strain evidence="2 3">CBS 24483</strain>
    </source>
</reference>
<feature type="compositionally biased region" description="Polar residues" evidence="1">
    <location>
        <begin position="57"/>
        <end position="67"/>
    </location>
</feature>
<gene>
    <name evidence="2" type="ORF">PG986_000823</name>
</gene>
<dbReference type="RefSeq" id="XP_066705938.1">
    <property type="nucleotide sequence ID" value="XM_066837045.1"/>
</dbReference>
<dbReference type="GeneID" id="92070107"/>
<protein>
    <submittedName>
        <fullName evidence="2">Uncharacterized protein</fullName>
    </submittedName>
</protein>
<accession>A0ABR1QV40</accession>
<evidence type="ECO:0000313" key="3">
    <source>
        <dbReference type="Proteomes" id="UP001391051"/>
    </source>
</evidence>
<name>A0ABR1QV40_9PEZI</name>
<dbReference type="Proteomes" id="UP001391051">
    <property type="component" value="Unassembled WGS sequence"/>
</dbReference>
<comment type="caution">
    <text evidence="2">The sequence shown here is derived from an EMBL/GenBank/DDBJ whole genome shotgun (WGS) entry which is preliminary data.</text>
</comment>
<sequence length="113" mass="12224">MSDHLRGGKSPNRDQEKASDSPMGSPEPHSQEESPGDPTQIHMGRRNAVSELRSEEPTTQAHNSNISGDHPNPLRSNPVIITERLAHILARENAQPPPPALSPHPSPPPSPHP</sequence>
<proteinExistence type="predicted"/>
<organism evidence="2 3">
    <name type="scientific">Apiospora aurea</name>
    <dbReference type="NCBI Taxonomy" id="335848"/>
    <lineage>
        <taxon>Eukaryota</taxon>
        <taxon>Fungi</taxon>
        <taxon>Dikarya</taxon>
        <taxon>Ascomycota</taxon>
        <taxon>Pezizomycotina</taxon>
        <taxon>Sordariomycetes</taxon>
        <taxon>Xylariomycetidae</taxon>
        <taxon>Amphisphaeriales</taxon>
        <taxon>Apiosporaceae</taxon>
        <taxon>Apiospora</taxon>
    </lineage>
</organism>
<feature type="compositionally biased region" description="Pro residues" evidence="1">
    <location>
        <begin position="95"/>
        <end position="113"/>
    </location>
</feature>
<evidence type="ECO:0000313" key="2">
    <source>
        <dbReference type="EMBL" id="KAK7966546.1"/>
    </source>
</evidence>
<feature type="compositionally biased region" description="Basic and acidic residues" evidence="1">
    <location>
        <begin position="1"/>
        <end position="19"/>
    </location>
</feature>
<evidence type="ECO:0000256" key="1">
    <source>
        <dbReference type="SAM" id="MobiDB-lite"/>
    </source>
</evidence>
<keyword evidence="3" id="KW-1185">Reference proteome</keyword>